<dbReference type="EMBL" id="CAJGYO010000019">
    <property type="protein sequence ID" value="CAD6338840.1"/>
    <property type="molecule type" value="Genomic_DNA"/>
</dbReference>
<gene>
    <name evidence="10" type="ORF">NCGR_LOCUS62938</name>
</gene>
<comment type="caution">
    <text evidence="10">The sequence shown here is derived from an EMBL/GenBank/DDBJ whole genome shotgun (WGS) entry which is preliminary data.</text>
</comment>
<dbReference type="InterPro" id="IPR028614">
    <property type="entry name" value="GDP_fucose/colitose_synth"/>
</dbReference>
<dbReference type="OrthoDB" id="202470at2759"/>
<dbReference type="Proteomes" id="UP000604825">
    <property type="component" value="Unassembled WGS sequence"/>
</dbReference>
<evidence type="ECO:0000256" key="1">
    <source>
        <dbReference type="ARBA" id="ARBA00004883"/>
    </source>
</evidence>
<evidence type="ECO:0000256" key="4">
    <source>
        <dbReference type="ARBA" id="ARBA00022857"/>
    </source>
</evidence>
<dbReference type="Pfam" id="PF01370">
    <property type="entry name" value="Epimerase"/>
    <property type="match status" value="1"/>
</dbReference>
<comment type="catalytic activity">
    <reaction evidence="8">
        <text>GDP-beta-L-fucose + NADP(+) = GDP-4-dehydro-alpha-D-rhamnose + NADPH + H(+)</text>
        <dbReference type="Rhea" id="RHEA:18885"/>
        <dbReference type="ChEBI" id="CHEBI:15378"/>
        <dbReference type="ChEBI" id="CHEBI:57273"/>
        <dbReference type="ChEBI" id="CHEBI:57783"/>
        <dbReference type="ChEBI" id="CHEBI:57964"/>
        <dbReference type="ChEBI" id="CHEBI:58349"/>
        <dbReference type="EC" id="1.1.1.271"/>
    </reaction>
</comment>
<proteinExistence type="inferred from homology"/>
<dbReference type="InterPro" id="IPR001509">
    <property type="entry name" value="Epimerase_deHydtase"/>
</dbReference>
<accession>A0A811SDP1</accession>
<sequence length="436" mass="47590">MGTVTAADPHPSFLADKDAKVFVAGHRGLVGSAIVRRLLSLGFTSVVVRTHAELDLTRQADVEAFFAAERPRYVVLAAAKVGGIHANSTYPADFIAANLQIQTNVVDAALRCGSVRKLLFLGSSCIYPKFAPQPITEGALLSGPLEPTNEWYAVAKIAGIKMCQAYRIQHGLDAVSAMPTNLYGPHDNFHPENSHVLPALIRRFHEAKATNAPEVVVWGSGSPLREFLHVDDLADGVIFLMDQYSGLEHVNVGSGSEVTIKELAELVKEVVGFRGTWCGTPPSRTAHPGSSWIAPRYRDGVEAQDRPQGRPRRNLQMLPRGYKTCPLLSCRGFLCKRAHLGMGNVVSGVQLRRRLLPAVEERLTRPRRLVRELPDLDAGRLCRLIRSGDLAPCFDPAEDAGGGLTEECPICFFFYPSLNTSKCCGKGICTGRTERQ</sequence>
<evidence type="ECO:0000313" key="10">
    <source>
        <dbReference type="EMBL" id="CAD6338840.1"/>
    </source>
</evidence>
<evidence type="ECO:0000256" key="3">
    <source>
        <dbReference type="ARBA" id="ARBA00012371"/>
    </source>
</evidence>
<dbReference type="UniPathway" id="UPA00128">
    <property type="reaction ID" value="UER00191"/>
</dbReference>
<evidence type="ECO:0000256" key="6">
    <source>
        <dbReference type="ARBA" id="ARBA00023235"/>
    </source>
</evidence>
<evidence type="ECO:0000313" key="11">
    <source>
        <dbReference type="Proteomes" id="UP000604825"/>
    </source>
</evidence>
<dbReference type="PANTHER" id="PTHR43238">
    <property type="entry name" value="GDP-L-FUCOSE SYNTHASE"/>
    <property type="match status" value="1"/>
</dbReference>
<reference evidence="10" key="1">
    <citation type="submission" date="2020-10" db="EMBL/GenBank/DDBJ databases">
        <authorList>
            <person name="Han B."/>
            <person name="Lu T."/>
            <person name="Zhao Q."/>
            <person name="Huang X."/>
            <person name="Zhao Y."/>
        </authorList>
    </citation>
    <scope>NUCLEOTIDE SEQUENCE</scope>
</reference>
<dbReference type="PANTHER" id="PTHR43238:SF1">
    <property type="entry name" value="GDP-L-FUCOSE SYNTHASE"/>
    <property type="match status" value="1"/>
</dbReference>
<comment type="pathway">
    <text evidence="1">Nucleotide-sugar biosynthesis; GDP-L-fucose biosynthesis via de novo pathway; GDP-L-fucose from GDP-alpha-D-mannose: step 2/2.</text>
</comment>
<dbReference type="EC" id="1.1.1.271" evidence="3"/>
<dbReference type="GO" id="GO:0016853">
    <property type="term" value="F:isomerase activity"/>
    <property type="evidence" value="ECO:0007669"/>
    <property type="project" value="UniProtKB-KW"/>
</dbReference>
<dbReference type="FunFam" id="3.40.50.720:FF:000101">
    <property type="entry name" value="GDP-L-fucose synthase"/>
    <property type="match status" value="1"/>
</dbReference>
<dbReference type="AlphaFoldDB" id="A0A811SDP1"/>
<keyword evidence="5" id="KW-0560">Oxidoreductase</keyword>
<name>A0A811SDP1_9POAL</name>
<protein>
    <recommendedName>
        <fullName evidence="3">GDP-L-fucose synthase</fullName>
        <ecNumber evidence="3">1.1.1.271</ecNumber>
    </recommendedName>
</protein>
<evidence type="ECO:0000256" key="2">
    <source>
        <dbReference type="ARBA" id="ARBA00005959"/>
    </source>
</evidence>
<evidence type="ECO:0000256" key="5">
    <source>
        <dbReference type="ARBA" id="ARBA00023002"/>
    </source>
</evidence>
<dbReference type="Gene3D" id="3.40.50.720">
    <property type="entry name" value="NAD(P)-binding Rossmann-like Domain"/>
    <property type="match status" value="1"/>
</dbReference>
<evidence type="ECO:0000256" key="8">
    <source>
        <dbReference type="ARBA" id="ARBA00051935"/>
    </source>
</evidence>
<dbReference type="GO" id="GO:0042351">
    <property type="term" value="P:'de novo' GDP-L-fucose biosynthetic process"/>
    <property type="evidence" value="ECO:0007669"/>
    <property type="project" value="UniProtKB-UniPathway"/>
</dbReference>
<dbReference type="SUPFAM" id="SSF51735">
    <property type="entry name" value="NAD(P)-binding Rossmann-fold domains"/>
    <property type="match status" value="1"/>
</dbReference>
<dbReference type="GO" id="GO:0050577">
    <property type="term" value="F:GDP-L-fucose synthase activity"/>
    <property type="evidence" value="ECO:0007669"/>
    <property type="project" value="UniProtKB-EC"/>
</dbReference>
<evidence type="ECO:0000256" key="7">
    <source>
        <dbReference type="ARBA" id="ARBA00023268"/>
    </source>
</evidence>
<dbReference type="InterPro" id="IPR036291">
    <property type="entry name" value="NAD(P)-bd_dom_sf"/>
</dbReference>
<keyword evidence="7" id="KW-0511">Multifunctional enzyme</keyword>
<keyword evidence="11" id="KW-1185">Reference proteome</keyword>
<evidence type="ECO:0000259" key="9">
    <source>
        <dbReference type="Pfam" id="PF01370"/>
    </source>
</evidence>
<dbReference type="CDD" id="cd05239">
    <property type="entry name" value="GDP_FS_SDR_e"/>
    <property type="match status" value="1"/>
</dbReference>
<dbReference type="HAMAP" id="MF_00956">
    <property type="entry name" value="GDP_fucose_synth"/>
    <property type="match status" value="1"/>
</dbReference>
<keyword evidence="4" id="KW-0521">NADP</keyword>
<feature type="domain" description="NAD-dependent epimerase/dehydratase" evidence="9">
    <location>
        <begin position="21"/>
        <end position="253"/>
    </location>
</feature>
<comment type="similarity">
    <text evidence="2">Belongs to the NAD(P)-dependent epimerase/dehydratase family. Fucose synthase subfamily.</text>
</comment>
<organism evidence="10 11">
    <name type="scientific">Miscanthus lutarioriparius</name>
    <dbReference type="NCBI Taxonomy" id="422564"/>
    <lineage>
        <taxon>Eukaryota</taxon>
        <taxon>Viridiplantae</taxon>
        <taxon>Streptophyta</taxon>
        <taxon>Embryophyta</taxon>
        <taxon>Tracheophyta</taxon>
        <taxon>Spermatophyta</taxon>
        <taxon>Magnoliopsida</taxon>
        <taxon>Liliopsida</taxon>
        <taxon>Poales</taxon>
        <taxon>Poaceae</taxon>
        <taxon>PACMAD clade</taxon>
        <taxon>Panicoideae</taxon>
        <taxon>Andropogonodae</taxon>
        <taxon>Andropogoneae</taxon>
        <taxon>Saccharinae</taxon>
        <taxon>Miscanthus</taxon>
    </lineage>
</organism>
<dbReference type="Gene3D" id="3.90.25.10">
    <property type="entry name" value="UDP-galactose 4-epimerase, domain 1"/>
    <property type="match status" value="1"/>
</dbReference>
<keyword evidence="6" id="KW-0413">Isomerase</keyword>